<protein>
    <recommendedName>
        <fullName evidence="3">GpW protein</fullName>
    </recommendedName>
</protein>
<dbReference type="Pfam" id="PF19645">
    <property type="entry name" value="DUF6148"/>
    <property type="match status" value="1"/>
</dbReference>
<reference evidence="1 2" key="2">
    <citation type="submission" date="2013-04" db="EMBL/GenBank/DDBJ databases">
        <title>The Genome Sequence of Bilophila wadsworthia 3_1_6.</title>
        <authorList>
            <consortium name="The Broad Institute Genomics Platform"/>
            <person name="Earl A."/>
            <person name="Ward D."/>
            <person name="Feldgarden M."/>
            <person name="Gevers D."/>
            <person name="Sibley C."/>
            <person name="Strauss J."/>
            <person name="Allen-Vercoe E."/>
            <person name="Walker B."/>
            <person name="Young S."/>
            <person name="Zeng Q."/>
            <person name="Gargeya S."/>
            <person name="Fitzgerald M."/>
            <person name="Haas B."/>
            <person name="Abouelleil A."/>
            <person name="Allen A.W."/>
            <person name="Alvarado L."/>
            <person name="Arachchi H.M."/>
            <person name="Berlin A.M."/>
            <person name="Chapman S.B."/>
            <person name="Gainer-Dewar J."/>
            <person name="Goldberg J."/>
            <person name="Griggs A."/>
            <person name="Gujja S."/>
            <person name="Hansen M."/>
            <person name="Howarth C."/>
            <person name="Imamovic A."/>
            <person name="Ireland A."/>
            <person name="Larimer J."/>
            <person name="McCowan C."/>
            <person name="Murphy C."/>
            <person name="Pearson M."/>
            <person name="Poon T.W."/>
            <person name="Priest M."/>
            <person name="Roberts A."/>
            <person name="Saif S."/>
            <person name="Shea T."/>
            <person name="Sisk P."/>
            <person name="Sykes S."/>
            <person name="Wortman J."/>
            <person name="Nusbaum C."/>
            <person name="Birren B."/>
        </authorList>
    </citation>
    <scope>NUCLEOTIDE SEQUENCE [LARGE SCALE GENOMIC DNA]</scope>
    <source>
        <strain evidence="1 2">3_1_6</strain>
    </source>
</reference>
<reference evidence="1 2" key="1">
    <citation type="submission" date="2010-10" db="EMBL/GenBank/DDBJ databases">
        <authorList>
            <consortium name="The Broad Institute Genome Sequencing Platform"/>
            <person name="Ward D."/>
            <person name="Earl A."/>
            <person name="Feldgarden M."/>
            <person name="Young S.K."/>
            <person name="Gargeya S."/>
            <person name="Zeng Q."/>
            <person name="Alvarado L."/>
            <person name="Berlin A."/>
            <person name="Bochicchio J."/>
            <person name="Chapman S.B."/>
            <person name="Chen Z."/>
            <person name="Freedman E."/>
            <person name="Gellesch M."/>
            <person name="Goldberg J."/>
            <person name="Griggs A."/>
            <person name="Gujja S."/>
            <person name="Heilman E."/>
            <person name="Heiman D."/>
            <person name="Howarth C."/>
            <person name="Mehta T."/>
            <person name="Neiman D."/>
            <person name="Pearson M."/>
            <person name="Roberts A."/>
            <person name="Saif S."/>
            <person name="Shea T."/>
            <person name="Shenoy N."/>
            <person name="Sisk P."/>
            <person name="Stolte C."/>
            <person name="Sykes S."/>
            <person name="White J."/>
            <person name="Yandava C."/>
            <person name="Allen-Vercoe E."/>
            <person name="Sibley C."/>
            <person name="Ambrose C.E."/>
            <person name="Strauss J."/>
            <person name="Daigneault M."/>
            <person name="Haas B."/>
            <person name="Nusbaum C."/>
            <person name="Birren B."/>
        </authorList>
    </citation>
    <scope>NUCLEOTIDE SEQUENCE [LARGE SCALE GENOMIC DNA]</scope>
    <source>
        <strain evidence="1 2">3_1_6</strain>
    </source>
</reference>
<dbReference type="EMBL" id="ADCP02000001">
    <property type="protein sequence ID" value="EFV44660.1"/>
    <property type="molecule type" value="Genomic_DNA"/>
</dbReference>
<organism evidence="1 2">
    <name type="scientific">Bilophila wadsworthia (strain 3_1_6)</name>
    <dbReference type="NCBI Taxonomy" id="563192"/>
    <lineage>
        <taxon>Bacteria</taxon>
        <taxon>Pseudomonadati</taxon>
        <taxon>Thermodesulfobacteriota</taxon>
        <taxon>Desulfovibrionia</taxon>
        <taxon>Desulfovibrionales</taxon>
        <taxon>Desulfovibrionaceae</taxon>
        <taxon>Bilophila</taxon>
    </lineage>
</organism>
<dbReference type="Proteomes" id="UP000006034">
    <property type="component" value="Unassembled WGS sequence"/>
</dbReference>
<proteinExistence type="predicted"/>
<evidence type="ECO:0000313" key="1">
    <source>
        <dbReference type="EMBL" id="EFV44660.1"/>
    </source>
</evidence>
<dbReference type="eggNOG" id="ENOG50324PG">
    <property type="taxonomic scope" value="Bacteria"/>
</dbReference>
<dbReference type="GeneID" id="78086682"/>
<dbReference type="AlphaFoldDB" id="E5Y5U8"/>
<evidence type="ECO:0000313" key="2">
    <source>
        <dbReference type="Proteomes" id="UP000006034"/>
    </source>
</evidence>
<evidence type="ECO:0008006" key="3">
    <source>
        <dbReference type="Google" id="ProtNLM"/>
    </source>
</evidence>
<keyword evidence="2" id="KW-1185">Reference proteome</keyword>
<dbReference type="STRING" id="563192.HMPREF0179_01561"/>
<dbReference type="HOGENOM" id="CLU_158502_1_0_7"/>
<dbReference type="RefSeq" id="WP_005026880.1">
    <property type="nucleotide sequence ID" value="NZ_KE150238.1"/>
</dbReference>
<gene>
    <name evidence="1" type="ORF">HMPREF0179_01561</name>
</gene>
<sequence length="75" mass="8511">MSTIWTREELLDLIACWKAAYKAASTGKSYTVQGRTLTRYDLPEIRQQLVYLQGELAALDTGRRGPAIVLARVRR</sequence>
<name>E5Y5U8_BILW3</name>
<dbReference type="OrthoDB" id="5459693at2"/>
<comment type="caution">
    <text evidence="1">The sequence shown here is derived from an EMBL/GenBank/DDBJ whole genome shotgun (WGS) entry which is preliminary data.</text>
</comment>
<accession>E5Y5U8</accession>
<dbReference type="InterPro" id="IPR046146">
    <property type="entry name" value="DUF6148"/>
</dbReference>